<dbReference type="GO" id="GO:0004315">
    <property type="term" value="F:3-oxoacyl-[acyl-carrier-protein] synthase activity"/>
    <property type="evidence" value="ECO:0007669"/>
    <property type="project" value="InterPro"/>
</dbReference>
<evidence type="ECO:0000313" key="2">
    <source>
        <dbReference type="EMBL" id="PWK40881.1"/>
    </source>
</evidence>
<evidence type="ECO:0000259" key="1">
    <source>
        <dbReference type="Pfam" id="PF08545"/>
    </source>
</evidence>
<gene>
    <name evidence="2" type="ORF">BC793_118111</name>
</gene>
<reference evidence="2 3" key="1">
    <citation type="submission" date="2018-05" db="EMBL/GenBank/DDBJ databases">
        <title>Genomic Encyclopedia of Archaeal and Bacterial Type Strains, Phase II (KMG-II): from individual species to whole genera.</title>
        <authorList>
            <person name="Goeker M."/>
        </authorList>
    </citation>
    <scope>NUCLEOTIDE SEQUENCE [LARGE SCALE GENOMIC DNA]</scope>
    <source>
        <strain evidence="2 3">DSM 45184</strain>
    </source>
</reference>
<dbReference type="SUPFAM" id="SSF53901">
    <property type="entry name" value="Thiolase-like"/>
    <property type="match status" value="1"/>
</dbReference>
<proteinExistence type="predicted"/>
<organism evidence="2 3">
    <name type="scientific">Actinoplanes xinjiangensis</name>
    <dbReference type="NCBI Taxonomy" id="512350"/>
    <lineage>
        <taxon>Bacteria</taxon>
        <taxon>Bacillati</taxon>
        <taxon>Actinomycetota</taxon>
        <taxon>Actinomycetes</taxon>
        <taxon>Micromonosporales</taxon>
        <taxon>Micromonosporaceae</taxon>
        <taxon>Actinoplanes</taxon>
    </lineage>
</organism>
<dbReference type="Gene3D" id="3.40.47.10">
    <property type="match status" value="2"/>
</dbReference>
<protein>
    <submittedName>
        <fullName evidence="2">3-oxoacyl-[acyl-carrier-protein] synthase-3</fullName>
    </submittedName>
</protein>
<accession>A0A316F5E3</accession>
<feature type="domain" description="Beta-ketoacyl-[acyl-carrier-protein] synthase III N-terminal" evidence="1">
    <location>
        <begin position="108"/>
        <end position="168"/>
    </location>
</feature>
<keyword evidence="3" id="KW-1185">Reference proteome</keyword>
<dbReference type="GO" id="GO:0006633">
    <property type="term" value="P:fatty acid biosynthetic process"/>
    <property type="evidence" value="ECO:0007669"/>
    <property type="project" value="InterPro"/>
</dbReference>
<dbReference type="Pfam" id="PF08545">
    <property type="entry name" value="ACP_syn_III"/>
    <property type="match status" value="1"/>
</dbReference>
<name>A0A316F5E3_9ACTN</name>
<dbReference type="OrthoDB" id="2636646at2"/>
<dbReference type="InterPro" id="IPR016039">
    <property type="entry name" value="Thiolase-like"/>
</dbReference>
<evidence type="ECO:0000313" key="3">
    <source>
        <dbReference type="Proteomes" id="UP000245697"/>
    </source>
</evidence>
<dbReference type="EMBL" id="QGGR01000018">
    <property type="protein sequence ID" value="PWK40881.1"/>
    <property type="molecule type" value="Genomic_DNA"/>
</dbReference>
<dbReference type="AlphaFoldDB" id="A0A316F5E3"/>
<comment type="caution">
    <text evidence="2">The sequence shown here is derived from an EMBL/GenBank/DDBJ whole genome shotgun (WGS) entry which is preliminary data.</text>
</comment>
<dbReference type="Proteomes" id="UP000245697">
    <property type="component" value="Unassembled WGS sequence"/>
</dbReference>
<dbReference type="InterPro" id="IPR013751">
    <property type="entry name" value="ACP_syn_III_N"/>
</dbReference>
<sequence>MTTHRLRLHAATLELPTTTDVLSAAVAEGRLRGRHPDVDPATTLPVTGGSPVDLAAAAARTVLARTGHPAAEIEDLYYAWTYFQGAHFWSPAHALADRAGLSANPIGLQQMCNGGAAAVHLADRVARAGAPFTALICTGDAFRGPGFDRWSGDYGVLYGDAGTAVLAVSSAHPAPVGGPASTLVSLHTGALPHLESMHRPVDAPADVAPAGSWPVDVQATKRRYLQEHGSEALAEAMRGMVGKLLAKVLSDLAGQDLTANGKVYLPRLMNATLDSLYAPAVAALTDLPQRRLGDATGHLGAGDLIANLADAQASANAPRIDIFISAGAGFTISIAALESFS</sequence>
<dbReference type="RefSeq" id="WP_109599621.1">
    <property type="nucleotide sequence ID" value="NZ_BONA01000082.1"/>
</dbReference>